<evidence type="ECO:0000256" key="4">
    <source>
        <dbReference type="ARBA" id="ARBA00022840"/>
    </source>
</evidence>
<reference evidence="7" key="1">
    <citation type="journal article" date="2019" name="Int. J. Syst. Evol. Microbiol.">
        <title>The Global Catalogue of Microorganisms (GCM) 10K type strain sequencing project: providing services to taxonomists for standard genome sequencing and annotation.</title>
        <authorList>
            <consortium name="The Broad Institute Genomics Platform"/>
            <consortium name="The Broad Institute Genome Sequencing Center for Infectious Disease"/>
            <person name="Wu L."/>
            <person name="Ma J."/>
        </authorList>
    </citation>
    <scope>NUCLEOTIDE SEQUENCE [LARGE SCALE GENOMIC DNA]</scope>
    <source>
        <strain evidence="7">JCM 11650</strain>
    </source>
</reference>
<dbReference type="RefSeq" id="WP_343904925.1">
    <property type="nucleotide sequence ID" value="NZ_BAAAIS010000003.1"/>
</dbReference>
<evidence type="ECO:0000259" key="5">
    <source>
        <dbReference type="Pfam" id="PF18085"/>
    </source>
</evidence>
<keyword evidence="4" id="KW-0067">ATP-binding</keyword>
<gene>
    <name evidence="6" type="ORF">ACFSDA_11925</name>
</gene>
<evidence type="ECO:0000313" key="6">
    <source>
        <dbReference type="EMBL" id="MFD1835776.1"/>
    </source>
</evidence>
<evidence type="ECO:0000256" key="1">
    <source>
        <dbReference type="ARBA" id="ARBA00022679"/>
    </source>
</evidence>
<name>A0ABW4Q224_9MICO</name>
<evidence type="ECO:0000256" key="3">
    <source>
        <dbReference type="ARBA" id="ARBA00022777"/>
    </source>
</evidence>
<dbReference type="Proteomes" id="UP001597280">
    <property type="component" value="Unassembled WGS sequence"/>
</dbReference>
<keyword evidence="2" id="KW-0547">Nucleotide-binding</keyword>
<evidence type="ECO:0000313" key="7">
    <source>
        <dbReference type="Proteomes" id="UP001597280"/>
    </source>
</evidence>
<organism evidence="6 7">
    <name type="scientific">Brachybacterium rhamnosum</name>
    <dbReference type="NCBI Taxonomy" id="173361"/>
    <lineage>
        <taxon>Bacteria</taxon>
        <taxon>Bacillati</taxon>
        <taxon>Actinomycetota</taxon>
        <taxon>Actinomycetes</taxon>
        <taxon>Micrococcales</taxon>
        <taxon>Dermabacteraceae</taxon>
        <taxon>Brachybacterium</taxon>
    </lineage>
</organism>
<protein>
    <recommendedName>
        <fullName evidence="5">Maltokinase N-terminal cap domain-containing protein</fullName>
    </recommendedName>
</protein>
<dbReference type="NCBIfam" id="NF047744">
    <property type="entry name" value="CG0192_rel"/>
    <property type="match status" value="1"/>
</dbReference>
<feature type="domain" description="Maltokinase N-terminal cap" evidence="5">
    <location>
        <begin position="21"/>
        <end position="99"/>
    </location>
</feature>
<proteinExistence type="predicted"/>
<keyword evidence="1" id="KW-0808">Transferase</keyword>
<sequence length="192" mass="20537">MAIIHRADLSPTKPEILHSFLSDRSWGDGGEITVLGAYRFDDPTGEVGVECHLVQAGDSVFHLPLTYRAAPLDDAEDAFVGTMQHSVLGERFVYDGLGDEVAIDCFARALAGEQQQAELDVYDGETLVEHRPQSVLLHLETDEGEEAPSLTALMEDGEPFTVARTVGGLDGAVRLVATWSGEHAGSGVVASC</sequence>
<keyword evidence="7" id="KW-1185">Reference proteome</keyword>
<keyword evidence="3" id="KW-0418">Kinase</keyword>
<evidence type="ECO:0000256" key="2">
    <source>
        <dbReference type="ARBA" id="ARBA00022741"/>
    </source>
</evidence>
<dbReference type="InterPro" id="IPR040999">
    <property type="entry name" value="Mak_N_cap"/>
</dbReference>
<dbReference type="Pfam" id="PF18085">
    <property type="entry name" value="Mak_N_cap"/>
    <property type="match status" value="1"/>
</dbReference>
<dbReference type="EMBL" id="JBHUFL010000003">
    <property type="protein sequence ID" value="MFD1835776.1"/>
    <property type="molecule type" value="Genomic_DNA"/>
</dbReference>
<accession>A0ABW4Q224</accession>
<comment type="caution">
    <text evidence="6">The sequence shown here is derived from an EMBL/GenBank/DDBJ whole genome shotgun (WGS) entry which is preliminary data.</text>
</comment>